<evidence type="ECO:0000259" key="5">
    <source>
        <dbReference type="PROSITE" id="PS50888"/>
    </source>
</evidence>
<dbReference type="FunCoup" id="A0A2G5EAB6">
    <property type="interactions" value="71"/>
</dbReference>
<dbReference type="FunFam" id="4.10.280.10:FF:000002">
    <property type="entry name" value="Basic helix-loop-helix transcription factor"/>
    <property type="match status" value="1"/>
</dbReference>
<organism evidence="6 7">
    <name type="scientific">Aquilegia coerulea</name>
    <name type="common">Rocky mountain columbine</name>
    <dbReference type="NCBI Taxonomy" id="218851"/>
    <lineage>
        <taxon>Eukaryota</taxon>
        <taxon>Viridiplantae</taxon>
        <taxon>Streptophyta</taxon>
        <taxon>Embryophyta</taxon>
        <taxon>Tracheophyta</taxon>
        <taxon>Spermatophyta</taxon>
        <taxon>Magnoliopsida</taxon>
        <taxon>Ranunculales</taxon>
        <taxon>Ranunculaceae</taxon>
        <taxon>Thalictroideae</taxon>
        <taxon>Aquilegia</taxon>
    </lineage>
</organism>
<keyword evidence="3" id="KW-0804">Transcription</keyword>
<dbReference type="AlphaFoldDB" id="A0A2G5EAB6"/>
<dbReference type="STRING" id="218851.A0A2G5EAB6"/>
<reference evidence="6 7" key="1">
    <citation type="submission" date="2017-09" db="EMBL/GenBank/DDBJ databases">
        <title>WGS assembly of Aquilegia coerulea Goldsmith.</title>
        <authorList>
            <person name="Hodges S."/>
            <person name="Kramer E."/>
            <person name="Nordborg M."/>
            <person name="Tomkins J."/>
            <person name="Borevitz J."/>
            <person name="Derieg N."/>
            <person name="Yan J."/>
            <person name="Mihaltcheva S."/>
            <person name="Hayes R.D."/>
            <person name="Rokhsar D."/>
        </authorList>
    </citation>
    <scope>NUCLEOTIDE SEQUENCE [LARGE SCALE GENOMIC DNA]</scope>
    <source>
        <strain evidence="7">cv. Goldsmith</strain>
    </source>
</reference>
<comment type="subcellular location">
    <subcellularLocation>
        <location evidence="1">Nucleus</location>
    </subcellularLocation>
</comment>
<dbReference type="Gene3D" id="4.10.280.10">
    <property type="entry name" value="Helix-loop-helix DNA-binding domain"/>
    <property type="match status" value="1"/>
</dbReference>
<dbReference type="InterPro" id="IPR036638">
    <property type="entry name" value="HLH_DNA-bd_sf"/>
</dbReference>
<dbReference type="EMBL" id="KZ305027">
    <property type="protein sequence ID" value="PIA52696.1"/>
    <property type="molecule type" value="Genomic_DNA"/>
</dbReference>
<feature type="domain" description="BHLH" evidence="5">
    <location>
        <begin position="184"/>
        <end position="234"/>
    </location>
</feature>
<evidence type="ECO:0000256" key="4">
    <source>
        <dbReference type="ARBA" id="ARBA00023242"/>
    </source>
</evidence>
<evidence type="ECO:0000256" key="1">
    <source>
        <dbReference type="ARBA" id="ARBA00004123"/>
    </source>
</evidence>
<dbReference type="InterPro" id="IPR011598">
    <property type="entry name" value="bHLH_dom"/>
</dbReference>
<evidence type="ECO:0000313" key="7">
    <source>
        <dbReference type="Proteomes" id="UP000230069"/>
    </source>
</evidence>
<keyword evidence="4" id="KW-0539">Nucleus</keyword>
<dbReference type="GO" id="GO:0046983">
    <property type="term" value="F:protein dimerization activity"/>
    <property type="evidence" value="ECO:0007669"/>
    <property type="project" value="InterPro"/>
</dbReference>
<dbReference type="PANTHER" id="PTHR12565">
    <property type="entry name" value="STEROL REGULATORY ELEMENT-BINDING PROTEIN"/>
    <property type="match status" value="1"/>
</dbReference>
<dbReference type="SMART" id="SM00353">
    <property type="entry name" value="HLH"/>
    <property type="match status" value="1"/>
</dbReference>
<evidence type="ECO:0000313" key="6">
    <source>
        <dbReference type="EMBL" id="PIA52696.1"/>
    </source>
</evidence>
<evidence type="ECO:0000256" key="2">
    <source>
        <dbReference type="ARBA" id="ARBA00023015"/>
    </source>
</evidence>
<protein>
    <recommendedName>
        <fullName evidence="5">BHLH domain-containing protein</fullName>
    </recommendedName>
</protein>
<dbReference type="InParanoid" id="A0A2G5EAB6"/>
<sequence>MNATEITVLERQQSQLQWQQQKQHYFEDTHFNLTMNEASLMNNEYRSMKIDPDFDNGWPGLAKYPLHRTGFGGENLPGFVSTESADMNSSISRTFSCPPEKLTSSIGRESFKKRKASDKSVGAENINEKKIKGEVEEVASKINEQIHNNKNNNRETCGDISKENSKVSEVQKTEYIHVRARRGQATDSHSLAERVRREKISERMRYLQDLVPGCNKIIGKAGMLDEIINYVQSLQRQVEFLSMKLATVSPQVDSNIDNFFAKEMFQSTADSYPTIGMLSEVLNPTCYQQLNAVQQVLTCGGLNMDINLAEMPLERTTSTPVSMPGEFLDSSSFSQAQPPSAWENDLQSLYNTGFRHQGRSTAFSSEPFNGNLAASNLKMEI</sequence>
<accession>A0A2G5EAB6</accession>
<dbReference type="InterPro" id="IPR024097">
    <property type="entry name" value="bHLH_ZIP_TF"/>
</dbReference>
<keyword evidence="7" id="KW-1185">Reference proteome</keyword>
<dbReference type="CDD" id="cd18919">
    <property type="entry name" value="bHLH_AtBPE_like"/>
    <property type="match status" value="1"/>
</dbReference>
<name>A0A2G5EAB6_AQUCA</name>
<dbReference type="GO" id="GO:0003700">
    <property type="term" value="F:DNA-binding transcription factor activity"/>
    <property type="evidence" value="ECO:0007669"/>
    <property type="project" value="TreeGrafter"/>
</dbReference>
<proteinExistence type="predicted"/>
<dbReference type="Proteomes" id="UP000230069">
    <property type="component" value="Unassembled WGS sequence"/>
</dbReference>
<keyword evidence="2" id="KW-0805">Transcription regulation</keyword>
<gene>
    <name evidence="6" type="ORF">AQUCO_01000514v1</name>
</gene>
<dbReference type="OrthoDB" id="1915602at2759"/>
<dbReference type="GO" id="GO:0005634">
    <property type="term" value="C:nucleus"/>
    <property type="evidence" value="ECO:0007669"/>
    <property type="project" value="UniProtKB-SubCell"/>
</dbReference>
<evidence type="ECO:0000256" key="3">
    <source>
        <dbReference type="ARBA" id="ARBA00023163"/>
    </source>
</evidence>
<dbReference type="Pfam" id="PF00010">
    <property type="entry name" value="HLH"/>
    <property type="match status" value="1"/>
</dbReference>
<dbReference type="SUPFAM" id="SSF47459">
    <property type="entry name" value="HLH, helix-loop-helix DNA-binding domain"/>
    <property type="match status" value="1"/>
</dbReference>
<dbReference type="PROSITE" id="PS50888">
    <property type="entry name" value="BHLH"/>
    <property type="match status" value="1"/>
</dbReference>
<dbReference type="PANTHER" id="PTHR12565:SF184">
    <property type="entry name" value="BHLH TRANSCRIPTION FACTOR"/>
    <property type="match status" value="1"/>
</dbReference>